<protein>
    <submittedName>
        <fullName evidence="1">Uncharacterized protein</fullName>
    </submittedName>
</protein>
<dbReference type="EMBL" id="GGEC01087998">
    <property type="protein sequence ID" value="MBX68482.1"/>
    <property type="molecule type" value="Transcribed_RNA"/>
</dbReference>
<accession>A0A2P2QNA7</accession>
<organism evidence="1">
    <name type="scientific">Rhizophora mucronata</name>
    <name type="common">Asiatic mangrove</name>
    <dbReference type="NCBI Taxonomy" id="61149"/>
    <lineage>
        <taxon>Eukaryota</taxon>
        <taxon>Viridiplantae</taxon>
        <taxon>Streptophyta</taxon>
        <taxon>Embryophyta</taxon>
        <taxon>Tracheophyta</taxon>
        <taxon>Spermatophyta</taxon>
        <taxon>Magnoliopsida</taxon>
        <taxon>eudicotyledons</taxon>
        <taxon>Gunneridae</taxon>
        <taxon>Pentapetalae</taxon>
        <taxon>rosids</taxon>
        <taxon>fabids</taxon>
        <taxon>Malpighiales</taxon>
        <taxon>Rhizophoraceae</taxon>
        <taxon>Rhizophora</taxon>
    </lineage>
</organism>
<evidence type="ECO:0000313" key="1">
    <source>
        <dbReference type="EMBL" id="MBX68482.1"/>
    </source>
</evidence>
<dbReference type="AlphaFoldDB" id="A0A2P2QNA7"/>
<sequence>MLSKERSNTRTTRVRQNHLVSLRLRKIKGKTWLNKSSHNHFNLIQFCFICPPLNKPKLSCQG</sequence>
<name>A0A2P2QNA7_RHIMU</name>
<reference evidence="1" key="1">
    <citation type="submission" date="2018-02" db="EMBL/GenBank/DDBJ databases">
        <title>Rhizophora mucronata_Transcriptome.</title>
        <authorList>
            <person name="Meera S.P."/>
            <person name="Sreeshan A."/>
            <person name="Augustine A."/>
        </authorList>
    </citation>
    <scope>NUCLEOTIDE SEQUENCE</scope>
    <source>
        <tissue evidence="1">Leaf</tissue>
    </source>
</reference>
<proteinExistence type="predicted"/>